<dbReference type="PANTHER" id="PTHR33710:SF71">
    <property type="entry name" value="ENDONUCLEASE_EXONUCLEASE_PHOSPHATASE DOMAIN-CONTAINING PROTEIN"/>
    <property type="match status" value="1"/>
</dbReference>
<dbReference type="GO" id="GO:0003824">
    <property type="term" value="F:catalytic activity"/>
    <property type="evidence" value="ECO:0007669"/>
    <property type="project" value="InterPro"/>
</dbReference>
<gene>
    <name evidence="2" type="ORF">LTRI10_LOCUS1706</name>
</gene>
<keyword evidence="3" id="KW-1185">Reference proteome</keyword>
<dbReference type="Pfam" id="PF03372">
    <property type="entry name" value="Exo_endo_phos"/>
    <property type="match status" value="1"/>
</dbReference>
<dbReference type="SUPFAM" id="SSF56219">
    <property type="entry name" value="DNase I-like"/>
    <property type="match status" value="1"/>
</dbReference>
<protein>
    <recommendedName>
        <fullName evidence="1">Endonuclease/exonuclease/phosphatase domain-containing protein</fullName>
    </recommendedName>
</protein>
<accession>A0AAV2CBP3</accession>
<evidence type="ECO:0000313" key="2">
    <source>
        <dbReference type="EMBL" id="CAL1353835.1"/>
    </source>
</evidence>
<dbReference type="AlphaFoldDB" id="A0AAV2CBP3"/>
<reference evidence="2 3" key="1">
    <citation type="submission" date="2024-04" db="EMBL/GenBank/DDBJ databases">
        <authorList>
            <person name="Fracassetti M."/>
        </authorList>
    </citation>
    <scope>NUCLEOTIDE SEQUENCE [LARGE SCALE GENOMIC DNA]</scope>
</reference>
<dbReference type="EMBL" id="OZ034813">
    <property type="protein sequence ID" value="CAL1353835.1"/>
    <property type="molecule type" value="Genomic_DNA"/>
</dbReference>
<dbReference type="InterPro" id="IPR005135">
    <property type="entry name" value="Endo/exonuclease/phosphatase"/>
</dbReference>
<evidence type="ECO:0000259" key="1">
    <source>
        <dbReference type="Pfam" id="PF03372"/>
    </source>
</evidence>
<proteinExistence type="predicted"/>
<organism evidence="2 3">
    <name type="scientific">Linum trigynum</name>
    <dbReference type="NCBI Taxonomy" id="586398"/>
    <lineage>
        <taxon>Eukaryota</taxon>
        <taxon>Viridiplantae</taxon>
        <taxon>Streptophyta</taxon>
        <taxon>Embryophyta</taxon>
        <taxon>Tracheophyta</taxon>
        <taxon>Spermatophyta</taxon>
        <taxon>Magnoliopsida</taxon>
        <taxon>eudicotyledons</taxon>
        <taxon>Gunneridae</taxon>
        <taxon>Pentapetalae</taxon>
        <taxon>rosids</taxon>
        <taxon>fabids</taxon>
        <taxon>Malpighiales</taxon>
        <taxon>Linaceae</taxon>
        <taxon>Linum</taxon>
    </lineage>
</organism>
<name>A0AAV2CBP3_9ROSI</name>
<dbReference type="Proteomes" id="UP001497516">
    <property type="component" value="Chromosome 1"/>
</dbReference>
<sequence length="298" mass="34309">MRLLSYNCCGLGSKRAVRALKSLLRRASPQVVFLMETKQAKAENEETQKELGFAGGDSWPTDTSRGGRAEGLCVWWKEEVELTVMHASSHCMDLKIVGEGGEIWRFTGIYGWPGSGQKHNTWDLIRGLARQWEGPWLCGGDFNEILSGEEKRCGQVREENDIEAFQECLVEGDLRDLGFHGYQYTWENRRRNGGYVEERLDRFVATEEWAIRFNKCKVRHMDKTRSDHRPIICDTEGDDDDDEPRWGWSFRYDPFWSKHEDSKRVVKEAWGGGGALSAMDKISQCRAKLELFNIPQLC</sequence>
<dbReference type="PANTHER" id="PTHR33710">
    <property type="entry name" value="BNAC02G09200D PROTEIN"/>
    <property type="match status" value="1"/>
</dbReference>
<dbReference type="Gene3D" id="3.60.10.10">
    <property type="entry name" value="Endonuclease/exonuclease/phosphatase"/>
    <property type="match status" value="1"/>
</dbReference>
<feature type="domain" description="Endonuclease/exonuclease/phosphatase" evidence="1">
    <location>
        <begin position="4"/>
        <end position="228"/>
    </location>
</feature>
<evidence type="ECO:0000313" key="3">
    <source>
        <dbReference type="Proteomes" id="UP001497516"/>
    </source>
</evidence>
<dbReference type="InterPro" id="IPR036691">
    <property type="entry name" value="Endo/exonu/phosph_ase_sf"/>
</dbReference>